<organism evidence="3 4">
    <name type="scientific">Vibrio fortis</name>
    <dbReference type="NCBI Taxonomy" id="212667"/>
    <lineage>
        <taxon>Bacteria</taxon>
        <taxon>Pseudomonadati</taxon>
        <taxon>Pseudomonadota</taxon>
        <taxon>Gammaproteobacteria</taxon>
        <taxon>Vibrionales</taxon>
        <taxon>Vibrionaceae</taxon>
        <taxon>Vibrio</taxon>
    </lineage>
</organism>
<keyword evidence="1" id="KW-0732">Signal</keyword>
<evidence type="ECO:0000313" key="4">
    <source>
        <dbReference type="Proteomes" id="UP000326789"/>
    </source>
</evidence>
<evidence type="ECO:0000313" key="3">
    <source>
        <dbReference type="EMBL" id="KAB0289259.1"/>
    </source>
</evidence>
<dbReference type="Proteomes" id="UP000326789">
    <property type="component" value="Unassembled WGS sequence"/>
</dbReference>
<accession>A0A5N3R4A7</accession>
<proteinExistence type="predicted"/>
<name>A0A5N3R4A7_9VIBR</name>
<dbReference type="RefSeq" id="WP_150869564.1">
    <property type="nucleotide sequence ID" value="NZ_BTGL01000005.1"/>
</dbReference>
<gene>
    <name evidence="3" type="ORF">F2P58_09260</name>
</gene>
<feature type="chain" id="PRO_5024399608" evidence="1">
    <location>
        <begin position="22"/>
        <end position="326"/>
    </location>
</feature>
<dbReference type="EMBL" id="VWSE01000004">
    <property type="protein sequence ID" value="KAB0289259.1"/>
    <property type="molecule type" value="Genomic_DNA"/>
</dbReference>
<reference evidence="3 4" key="1">
    <citation type="submission" date="2019-09" db="EMBL/GenBank/DDBJ databases">
        <title>Whole genome sequence of Vibrio fortis.</title>
        <authorList>
            <person name="Das S.K."/>
        </authorList>
    </citation>
    <scope>NUCLEOTIDE SEQUENCE [LARGE SCALE GENOMIC DNA]</scope>
    <source>
        <strain evidence="3 4">AN60</strain>
    </source>
</reference>
<dbReference type="Pfam" id="PF11557">
    <property type="entry name" value="Omp_AT"/>
    <property type="match status" value="1"/>
</dbReference>
<dbReference type="AlphaFoldDB" id="A0A5N3R4A7"/>
<protein>
    <submittedName>
        <fullName evidence="3">Solitary outer membrane autotransporter beta-barrel domain</fullName>
    </submittedName>
</protein>
<feature type="signal peptide" evidence="1">
    <location>
        <begin position="1"/>
        <end position="21"/>
    </location>
</feature>
<dbReference type="InterPro" id="IPR021621">
    <property type="entry name" value="Omp_AT"/>
</dbReference>
<evidence type="ECO:0000256" key="1">
    <source>
        <dbReference type="SAM" id="SignalP"/>
    </source>
</evidence>
<evidence type="ECO:0000259" key="2">
    <source>
        <dbReference type="Pfam" id="PF11557"/>
    </source>
</evidence>
<feature type="domain" description="Solitary outer membrane autotransporter-like beta-barrel" evidence="2">
    <location>
        <begin position="8"/>
        <end position="325"/>
    </location>
</feature>
<sequence>MFFLDLRYLPIVFFIPSLACATSLNDAVRKDLEQNFATNVVLSDSDVFTFGFHNFDPNKVFKIDNENIGTTESISRRKDIAALSLPYTIELPSYIEDNRQELTLRLSALSIDQDVDLSSGTAPDALSEYVVSGYLEFANVNQLDEHWSVNTAIGNHISYYRNDYTYRSGILEPYRSVLDGFIVNTDAWAYIVEPNIKLTYQDLHDWGRLKISSSWHYFYGHGWGEANEGDVGNPEGWYLANEVKVFYDLISWRDNVTSMYSSVRRIDVGGDTSAPLGTHSYYEASLGWLLDPDLLNDWVDNVGIGLTINYGSSLKGGSLVVFFNQD</sequence>
<comment type="caution">
    <text evidence="3">The sequence shown here is derived from an EMBL/GenBank/DDBJ whole genome shotgun (WGS) entry which is preliminary data.</text>
</comment>